<keyword evidence="1" id="KW-0175">Coiled coil</keyword>
<organism evidence="4 5">
    <name type="scientific">Pelobates cultripes</name>
    <name type="common">Western spadefoot toad</name>
    <dbReference type="NCBI Taxonomy" id="61616"/>
    <lineage>
        <taxon>Eukaryota</taxon>
        <taxon>Metazoa</taxon>
        <taxon>Chordata</taxon>
        <taxon>Craniata</taxon>
        <taxon>Vertebrata</taxon>
        <taxon>Euteleostomi</taxon>
        <taxon>Amphibia</taxon>
        <taxon>Batrachia</taxon>
        <taxon>Anura</taxon>
        <taxon>Pelobatoidea</taxon>
        <taxon>Pelobatidae</taxon>
        <taxon>Pelobates</taxon>
    </lineage>
</organism>
<dbReference type="AlphaFoldDB" id="A0AAD1T2I6"/>
<feature type="coiled-coil region" evidence="1">
    <location>
        <begin position="294"/>
        <end position="335"/>
    </location>
</feature>
<gene>
    <name evidence="4" type="ORF">PECUL_23A016750</name>
</gene>
<sequence length="348" mass="38782">MALTGGPVPSTQGLPRAFLHSLRTLFDILDDRRRGSVHIQEIESRWQGAETRELPLGVLHCLRKVAPPDGYLTFDRFVLGLRTSMLNSQNRENCQAGAPRGPCKGHGAKPAPLGVRYLNGVRENPPQCESSAAAAYRGAPGLTHGGEVKPMCRSHSETTSEGLADQCRHQRSRGEHRRHTITNGVDYSVLKKMKELEQDKDFLIQGLEMVERAREWYHQQIHTVQEQQRNLGKTRTDYICDGVHGSPFSLLPKLQEVNRCLSDLIAPGKAGTVSLSVPGGQPVPLDSVVRQQTINMLKEQNRLLTKEVSDKSDRITQLEQEKSALIKQLFEAKARNNPDTSPMDSTFI</sequence>
<dbReference type="InterPro" id="IPR026828">
    <property type="entry name" value="SAPC2_1/2"/>
</dbReference>
<keyword evidence="5" id="KW-1185">Reference proteome</keyword>
<accession>A0AAD1T2I6</accession>
<proteinExistence type="predicted"/>
<dbReference type="Proteomes" id="UP001295444">
    <property type="component" value="Chromosome 09"/>
</dbReference>
<dbReference type="InterPro" id="IPR057953">
    <property type="entry name" value="SAPC2_N"/>
</dbReference>
<evidence type="ECO:0000313" key="4">
    <source>
        <dbReference type="EMBL" id="CAH2316857.1"/>
    </source>
</evidence>
<name>A0AAD1T2I6_PELCU</name>
<reference evidence="4" key="1">
    <citation type="submission" date="2022-03" db="EMBL/GenBank/DDBJ databases">
        <authorList>
            <person name="Alioto T."/>
            <person name="Alioto T."/>
            <person name="Gomez Garrido J."/>
        </authorList>
    </citation>
    <scope>NUCLEOTIDE SEQUENCE</scope>
</reference>
<dbReference type="Pfam" id="PF25825">
    <property type="entry name" value="SAPC2_N"/>
    <property type="match status" value="1"/>
</dbReference>
<evidence type="ECO:0000313" key="5">
    <source>
        <dbReference type="Proteomes" id="UP001295444"/>
    </source>
</evidence>
<dbReference type="PANTHER" id="PTHR14907">
    <property type="entry name" value="FI14130P"/>
    <property type="match status" value="1"/>
</dbReference>
<dbReference type="PANTHER" id="PTHR14907:SF7">
    <property type="entry name" value="SUPPRESSOR APC DOMAIN-CONTAINING PROTEIN 2 ISOFORM X1"/>
    <property type="match status" value="1"/>
</dbReference>
<dbReference type="Pfam" id="PF11414">
    <property type="entry name" value="Suppressor_APC"/>
    <property type="match status" value="1"/>
</dbReference>
<dbReference type="EMBL" id="OW240920">
    <property type="protein sequence ID" value="CAH2316857.1"/>
    <property type="molecule type" value="Genomic_DNA"/>
</dbReference>
<feature type="domain" description="Suppressor APC" evidence="3">
    <location>
        <begin position="13"/>
        <end position="91"/>
    </location>
</feature>
<evidence type="ECO:0000256" key="2">
    <source>
        <dbReference type="SAM" id="MobiDB-lite"/>
    </source>
</evidence>
<feature type="region of interest" description="Disordered" evidence="2">
    <location>
        <begin position="147"/>
        <end position="177"/>
    </location>
</feature>
<evidence type="ECO:0000256" key="1">
    <source>
        <dbReference type="SAM" id="Coils"/>
    </source>
</evidence>
<evidence type="ECO:0000259" key="3">
    <source>
        <dbReference type="Pfam" id="PF25825"/>
    </source>
</evidence>
<protein>
    <recommendedName>
        <fullName evidence="3">Suppressor APC domain-containing protein</fullName>
    </recommendedName>
</protein>